<gene>
    <name evidence="2" type="ORF">RM52_05730</name>
</gene>
<protein>
    <submittedName>
        <fullName evidence="2">Uncharacterized protein</fullName>
    </submittedName>
</protein>
<feature type="transmembrane region" description="Helical" evidence="1">
    <location>
        <begin position="246"/>
        <end position="267"/>
    </location>
</feature>
<dbReference type="Pfam" id="PF19877">
    <property type="entry name" value="DUF6350"/>
    <property type="match status" value="1"/>
</dbReference>
<reference evidence="2 3" key="1">
    <citation type="submission" date="2014-12" db="EMBL/GenBank/DDBJ databases">
        <title>Genome sequencing of Microbacterium hominis TPW29.</title>
        <authorList>
            <person name="Tan P.W."/>
            <person name="Chan K.-G."/>
        </authorList>
    </citation>
    <scope>NUCLEOTIDE SEQUENCE [LARGE SCALE GENOMIC DNA]</scope>
    <source>
        <strain evidence="2 3">TPW29</strain>
    </source>
</reference>
<feature type="transmembrane region" description="Helical" evidence="1">
    <location>
        <begin position="145"/>
        <end position="165"/>
    </location>
</feature>
<proteinExistence type="predicted"/>
<name>A0A0B4D2P3_9MICO</name>
<feature type="transmembrane region" description="Helical" evidence="1">
    <location>
        <begin position="305"/>
        <end position="326"/>
    </location>
</feature>
<feature type="transmembrane region" description="Helical" evidence="1">
    <location>
        <begin position="112"/>
        <end position="133"/>
    </location>
</feature>
<keyword evidence="1" id="KW-0812">Transmembrane</keyword>
<accession>A0A0B4D2P3</accession>
<dbReference type="RefSeq" id="WP_039414203.1">
    <property type="nucleotide sequence ID" value="NZ_JWSZ01000007.1"/>
</dbReference>
<feature type="transmembrane region" description="Helical" evidence="1">
    <location>
        <begin position="80"/>
        <end position="100"/>
    </location>
</feature>
<dbReference type="Proteomes" id="UP000031202">
    <property type="component" value="Unassembled WGS sequence"/>
</dbReference>
<dbReference type="AlphaFoldDB" id="A0A0B4D2P3"/>
<keyword evidence="1" id="KW-1133">Transmembrane helix</keyword>
<sequence length="418" mass="41070">MNRLLVLLLAAVDALIAAAVGVAVVFAPLTLFWVMALGGAADWGALWPAAVRIWQLGQFVPLHITLGDDYLVAAGIAPQAASFVVSLAPLALAVFTALFAARSGARAARSGAWAVGVAAGTLVTLLIAAALWATSRTPVAAVYGWQALLLPTAVFAIPALVGAVVEAWRSGDGGLIDALRDRIDGADPRRGHPWVGAVSAAARGLAAAVAGLVGVGALVVAAAAVLRGGQIVALFEAAHVDVLGGAVLSLGQLVYLPTLIVWGASFAAGPGFAIGAGTAVSPAGTTLGVLPGIPALGLIPDNPSPWLFALVLAVVAVGFLAGAIARTRLASAGEMDAAATSTTAVRLVVFGAIVVLAAAAAALLAVCASGAVGPGRLGAVGPAPGPFAFCVGVELAVGAAIALFSPARTREPAAAPLD</sequence>
<dbReference type="InterPro" id="IPR045931">
    <property type="entry name" value="DUF6350"/>
</dbReference>
<feature type="transmembrane region" description="Helical" evidence="1">
    <location>
        <begin position="205"/>
        <end position="226"/>
    </location>
</feature>
<evidence type="ECO:0000313" key="3">
    <source>
        <dbReference type="Proteomes" id="UP000031202"/>
    </source>
</evidence>
<evidence type="ECO:0000256" key="1">
    <source>
        <dbReference type="SAM" id="Phobius"/>
    </source>
</evidence>
<feature type="transmembrane region" description="Helical" evidence="1">
    <location>
        <begin position="385"/>
        <end position="404"/>
    </location>
</feature>
<feature type="transmembrane region" description="Helical" evidence="1">
    <location>
        <begin position="279"/>
        <end position="299"/>
    </location>
</feature>
<evidence type="ECO:0000313" key="2">
    <source>
        <dbReference type="EMBL" id="KIC58530.1"/>
    </source>
</evidence>
<organism evidence="2 3">
    <name type="scientific">Microbacterium hominis</name>
    <dbReference type="NCBI Taxonomy" id="162426"/>
    <lineage>
        <taxon>Bacteria</taxon>
        <taxon>Bacillati</taxon>
        <taxon>Actinomycetota</taxon>
        <taxon>Actinomycetes</taxon>
        <taxon>Micrococcales</taxon>
        <taxon>Microbacteriaceae</taxon>
        <taxon>Microbacterium</taxon>
    </lineage>
</organism>
<dbReference type="EMBL" id="JWSZ01000007">
    <property type="protein sequence ID" value="KIC58530.1"/>
    <property type="molecule type" value="Genomic_DNA"/>
</dbReference>
<keyword evidence="1" id="KW-0472">Membrane</keyword>
<feature type="transmembrane region" description="Helical" evidence="1">
    <location>
        <begin position="347"/>
        <end position="373"/>
    </location>
</feature>
<comment type="caution">
    <text evidence="2">The sequence shown here is derived from an EMBL/GenBank/DDBJ whole genome shotgun (WGS) entry which is preliminary data.</text>
</comment>